<name>A0A4V3DU74_9NEIS</name>
<protein>
    <submittedName>
        <fullName evidence="5">Methyltransferase family protein</fullName>
    </submittedName>
</protein>
<evidence type="ECO:0000313" key="6">
    <source>
        <dbReference type="Proteomes" id="UP000295611"/>
    </source>
</evidence>
<dbReference type="Proteomes" id="UP000295611">
    <property type="component" value="Unassembled WGS sequence"/>
</dbReference>
<dbReference type="EMBL" id="SNZP01000019">
    <property type="protein sequence ID" value="TDR71420.1"/>
    <property type="molecule type" value="Genomic_DNA"/>
</dbReference>
<keyword evidence="3 5" id="KW-0808">Transferase</keyword>
<sequence>MPEIHQAASCGFGQGADIYERGRPDYPDALHAWLHDRLSIAPGKQVLELGAGTGKFTKLLHGTEATVQALEPVAAMRAQLKQQLPNIATLDGRAEAIPLPDQTVDVVVCAQAFHWFANVDALHEIRRVLKPSGRLGLIWNVRDEQCDWVREITALITPFEVGVPRFHTGEWRQPFTQGIFSLPEPDCFTHAHTGSPEQVIVDRTMSVSFIAALPQAQREQVRRQLHELIERHPHLAGRTSISFPYRTEAYCCEARHSAQSPSSR</sequence>
<dbReference type="CDD" id="cd02440">
    <property type="entry name" value="AdoMet_MTases"/>
    <property type="match status" value="1"/>
</dbReference>
<dbReference type="PANTHER" id="PTHR44942">
    <property type="entry name" value="METHYLTRANSF_11 DOMAIN-CONTAINING PROTEIN"/>
    <property type="match status" value="1"/>
</dbReference>
<dbReference type="Gene3D" id="3.40.50.150">
    <property type="entry name" value="Vaccinia Virus protein VP39"/>
    <property type="match status" value="1"/>
</dbReference>
<keyword evidence="2 5" id="KW-0489">Methyltransferase</keyword>
<evidence type="ECO:0000256" key="1">
    <source>
        <dbReference type="ARBA" id="ARBA00008361"/>
    </source>
</evidence>
<dbReference type="RefSeq" id="WP_133683874.1">
    <property type="nucleotide sequence ID" value="NZ_SNZP01000019.1"/>
</dbReference>
<feature type="domain" description="Methyltransferase type 11" evidence="4">
    <location>
        <begin position="47"/>
        <end position="135"/>
    </location>
</feature>
<dbReference type="PANTHER" id="PTHR44942:SF4">
    <property type="entry name" value="METHYLTRANSFERASE TYPE 11 DOMAIN-CONTAINING PROTEIN"/>
    <property type="match status" value="1"/>
</dbReference>
<dbReference type="Pfam" id="PF08241">
    <property type="entry name" value="Methyltransf_11"/>
    <property type="match status" value="1"/>
</dbReference>
<reference evidence="5 6" key="1">
    <citation type="submission" date="2019-03" db="EMBL/GenBank/DDBJ databases">
        <title>Genomic Encyclopedia of Type Strains, Phase III (KMG-III): the genomes of soil and plant-associated and newly described type strains.</title>
        <authorList>
            <person name="Whitman W."/>
        </authorList>
    </citation>
    <scope>NUCLEOTIDE SEQUENCE [LARGE SCALE GENOMIC DNA]</scope>
    <source>
        <strain evidence="5 6">CECT 8976</strain>
    </source>
</reference>
<gene>
    <name evidence="5" type="ORF">DFP86_1192</name>
</gene>
<keyword evidence="6" id="KW-1185">Reference proteome</keyword>
<accession>A0A4V3DU74</accession>
<dbReference type="InterPro" id="IPR051052">
    <property type="entry name" value="Diverse_substrate_MTase"/>
</dbReference>
<dbReference type="InterPro" id="IPR029063">
    <property type="entry name" value="SAM-dependent_MTases_sf"/>
</dbReference>
<evidence type="ECO:0000256" key="3">
    <source>
        <dbReference type="ARBA" id="ARBA00022679"/>
    </source>
</evidence>
<comment type="caution">
    <text evidence="5">The sequence shown here is derived from an EMBL/GenBank/DDBJ whole genome shotgun (WGS) entry which is preliminary data.</text>
</comment>
<dbReference type="SUPFAM" id="SSF53335">
    <property type="entry name" value="S-adenosyl-L-methionine-dependent methyltransferases"/>
    <property type="match status" value="1"/>
</dbReference>
<dbReference type="InterPro" id="IPR013216">
    <property type="entry name" value="Methyltransf_11"/>
</dbReference>
<dbReference type="GO" id="GO:0032259">
    <property type="term" value="P:methylation"/>
    <property type="evidence" value="ECO:0007669"/>
    <property type="project" value="UniProtKB-KW"/>
</dbReference>
<evidence type="ECO:0000313" key="5">
    <source>
        <dbReference type="EMBL" id="TDR71420.1"/>
    </source>
</evidence>
<organism evidence="5 6">
    <name type="scientific">Paludibacterium purpuratum</name>
    <dbReference type="NCBI Taxonomy" id="1144873"/>
    <lineage>
        <taxon>Bacteria</taxon>
        <taxon>Pseudomonadati</taxon>
        <taxon>Pseudomonadota</taxon>
        <taxon>Betaproteobacteria</taxon>
        <taxon>Neisseriales</taxon>
        <taxon>Chromobacteriaceae</taxon>
        <taxon>Paludibacterium</taxon>
    </lineage>
</organism>
<proteinExistence type="inferred from homology"/>
<dbReference type="AlphaFoldDB" id="A0A4V3DU74"/>
<evidence type="ECO:0000259" key="4">
    <source>
        <dbReference type="Pfam" id="PF08241"/>
    </source>
</evidence>
<evidence type="ECO:0000256" key="2">
    <source>
        <dbReference type="ARBA" id="ARBA00022603"/>
    </source>
</evidence>
<comment type="similarity">
    <text evidence="1">Belongs to the methyltransferase superfamily.</text>
</comment>
<dbReference type="GO" id="GO:0008757">
    <property type="term" value="F:S-adenosylmethionine-dependent methyltransferase activity"/>
    <property type="evidence" value="ECO:0007669"/>
    <property type="project" value="InterPro"/>
</dbReference>
<dbReference type="OrthoDB" id="9797252at2"/>